<feature type="repeat" description="ANK" evidence="2">
    <location>
        <begin position="475"/>
        <end position="507"/>
    </location>
</feature>
<dbReference type="PROSITE" id="PS50088">
    <property type="entry name" value="ANK_REPEAT"/>
    <property type="match status" value="3"/>
</dbReference>
<keyword evidence="6" id="KW-1185">Reference proteome</keyword>
<keyword evidence="2" id="KW-0040">ANK repeat</keyword>
<name>A0A6A6YUS5_9PEZI</name>
<dbReference type="Gene3D" id="3.40.50.300">
    <property type="entry name" value="P-loop containing nucleotide triphosphate hydrolases"/>
    <property type="match status" value="1"/>
</dbReference>
<dbReference type="Pfam" id="PF22939">
    <property type="entry name" value="WHD_GPIID"/>
    <property type="match status" value="1"/>
</dbReference>
<organism evidence="5">
    <name type="scientific">Mytilinidion resinicola</name>
    <dbReference type="NCBI Taxonomy" id="574789"/>
    <lineage>
        <taxon>Eukaryota</taxon>
        <taxon>Fungi</taxon>
        <taxon>Dikarya</taxon>
        <taxon>Ascomycota</taxon>
        <taxon>Pezizomycotina</taxon>
        <taxon>Dothideomycetes</taxon>
        <taxon>Pleosporomycetidae</taxon>
        <taxon>Mytilinidiales</taxon>
        <taxon>Mytilinidiaceae</taxon>
        <taxon>Mytilinidion</taxon>
    </lineage>
</organism>
<proteinExistence type="predicted"/>
<reference evidence="7" key="2">
    <citation type="submission" date="2020-04" db="EMBL/GenBank/DDBJ databases">
        <authorList>
            <consortium name="NCBI Genome Project"/>
        </authorList>
    </citation>
    <scope>NUCLEOTIDE SEQUENCE</scope>
    <source>
        <strain evidence="7">CBS 304.34</strain>
    </source>
</reference>
<evidence type="ECO:0000256" key="2">
    <source>
        <dbReference type="PROSITE-ProRule" id="PRU00023"/>
    </source>
</evidence>
<dbReference type="InterPro" id="IPR027417">
    <property type="entry name" value="P-loop_NTPase"/>
</dbReference>
<reference evidence="7" key="3">
    <citation type="submission" date="2025-04" db="UniProtKB">
        <authorList>
            <consortium name="RefSeq"/>
        </authorList>
    </citation>
    <scope>IDENTIFICATION</scope>
    <source>
        <strain evidence="7">CBS 304.34</strain>
    </source>
</reference>
<evidence type="ECO:0000313" key="6">
    <source>
        <dbReference type="Proteomes" id="UP000504636"/>
    </source>
</evidence>
<dbReference type="Pfam" id="PF24883">
    <property type="entry name" value="NPHP3_N"/>
    <property type="match status" value="1"/>
</dbReference>
<dbReference type="SUPFAM" id="SSF48403">
    <property type="entry name" value="Ankyrin repeat"/>
    <property type="match status" value="1"/>
</dbReference>
<dbReference type="OrthoDB" id="195446at2759"/>
<dbReference type="InterPro" id="IPR056884">
    <property type="entry name" value="NPHP3-like_N"/>
</dbReference>
<keyword evidence="1" id="KW-0677">Repeat</keyword>
<evidence type="ECO:0000313" key="7">
    <source>
        <dbReference type="RefSeq" id="XP_033579097.1"/>
    </source>
</evidence>
<reference evidence="5 7" key="1">
    <citation type="journal article" date="2020" name="Stud. Mycol.">
        <title>101 Dothideomycetes genomes: a test case for predicting lifestyles and emergence of pathogens.</title>
        <authorList>
            <person name="Haridas S."/>
            <person name="Albert R."/>
            <person name="Binder M."/>
            <person name="Bloem J."/>
            <person name="Labutti K."/>
            <person name="Salamov A."/>
            <person name="Andreopoulos B."/>
            <person name="Baker S."/>
            <person name="Barry K."/>
            <person name="Bills G."/>
            <person name="Bluhm B."/>
            <person name="Cannon C."/>
            <person name="Castanera R."/>
            <person name="Culley D."/>
            <person name="Daum C."/>
            <person name="Ezra D."/>
            <person name="Gonzalez J."/>
            <person name="Henrissat B."/>
            <person name="Kuo A."/>
            <person name="Liang C."/>
            <person name="Lipzen A."/>
            <person name="Lutzoni F."/>
            <person name="Magnuson J."/>
            <person name="Mondo S."/>
            <person name="Nolan M."/>
            <person name="Ohm R."/>
            <person name="Pangilinan J."/>
            <person name="Park H.-J."/>
            <person name="Ramirez L."/>
            <person name="Alfaro M."/>
            <person name="Sun H."/>
            <person name="Tritt A."/>
            <person name="Yoshinaga Y."/>
            <person name="Zwiers L.-H."/>
            <person name="Turgeon B."/>
            <person name="Goodwin S."/>
            <person name="Spatafora J."/>
            <person name="Crous P."/>
            <person name="Grigoriev I."/>
        </authorList>
    </citation>
    <scope>NUCLEOTIDE SEQUENCE</scope>
    <source>
        <strain evidence="5 7">CBS 304.34</strain>
    </source>
</reference>
<dbReference type="SUPFAM" id="SSF52540">
    <property type="entry name" value="P-loop containing nucleoside triphosphate hydrolases"/>
    <property type="match status" value="1"/>
</dbReference>
<feature type="repeat" description="ANK" evidence="2">
    <location>
        <begin position="508"/>
        <end position="540"/>
    </location>
</feature>
<evidence type="ECO:0000256" key="1">
    <source>
        <dbReference type="ARBA" id="ARBA00022737"/>
    </source>
</evidence>
<dbReference type="GeneID" id="54456210"/>
<evidence type="ECO:0000259" key="4">
    <source>
        <dbReference type="Pfam" id="PF24883"/>
    </source>
</evidence>
<dbReference type="Gene3D" id="1.25.40.20">
    <property type="entry name" value="Ankyrin repeat-containing domain"/>
    <property type="match status" value="2"/>
</dbReference>
<dbReference type="AlphaFoldDB" id="A0A6A6YUS5"/>
<dbReference type="PROSITE" id="PS50297">
    <property type="entry name" value="ANK_REP_REGION"/>
    <property type="match status" value="1"/>
</dbReference>
<dbReference type="Proteomes" id="UP000504636">
    <property type="component" value="Unplaced"/>
</dbReference>
<dbReference type="InterPro" id="IPR054471">
    <property type="entry name" value="GPIID_WHD"/>
</dbReference>
<protein>
    <recommendedName>
        <fullName evidence="8">Ankyrin</fullName>
    </recommendedName>
</protein>
<accession>A0A6A6YUS5</accession>
<dbReference type="PANTHER" id="PTHR10039:SF15">
    <property type="entry name" value="NACHT DOMAIN-CONTAINING PROTEIN"/>
    <property type="match status" value="1"/>
</dbReference>
<evidence type="ECO:0000259" key="3">
    <source>
        <dbReference type="Pfam" id="PF22939"/>
    </source>
</evidence>
<dbReference type="InterPro" id="IPR036770">
    <property type="entry name" value="Ankyrin_rpt-contain_sf"/>
</dbReference>
<dbReference type="EMBL" id="MU003697">
    <property type="protein sequence ID" value="KAF2812133.1"/>
    <property type="molecule type" value="Genomic_DNA"/>
</dbReference>
<dbReference type="Pfam" id="PF12796">
    <property type="entry name" value="Ank_2"/>
    <property type="match status" value="1"/>
</dbReference>
<dbReference type="SMART" id="SM00248">
    <property type="entry name" value="ANK"/>
    <property type="match status" value="4"/>
</dbReference>
<dbReference type="RefSeq" id="XP_033579097.1">
    <property type="nucleotide sequence ID" value="XM_033715317.1"/>
</dbReference>
<sequence length="634" mass="71709">MDEQQKESLDRKKMDEILNWLSPLDMNRTHQSISDRAQPGSGEWFLTSVPYLSWSSSDGEIESLWCWGIPGAGKTVLSSIVVNKLRQSRIEDLRKEIGIVVIYLKYNEPEQTVDSLLGSVLKQLIQDSNVLDQAVQDLYEHHRQRNTPPPLESIVVRLQKALETYKEVFLVIDGLDECEEETRWDLIEHVSKFPGVRLMVTSRYLSAIEEELENFVRLEIRAHKMDIELFVEYQIQRNRNLRRMVLRAPRLRQDIKSAVVNTAENMFLLARLHVESLASAASLTIKHVRQKLQELPTTLDASYDNAMQRISDQEEDHRRLAFKTLAWVTHVFRPLSLQELQHALAVEPGDSELDEELLMDAPSITALCAGLVVIDKATYNVNLVHYSTKSYFENKRQKYFTQYHASITLSLATYLTLDALQNITISEIVRNYPLASYAAQCLGDHARNSPEDDIDQVVFLSQTGAVDLHGEGVSIGGLALFLAVERQDGAIVDTLLHAGVNINAKDSKGQTALFRATRRQDAVMMKLLISENIDIDSRDDEGRTAWSANVKPRNKDILDILLTNPSIQTEYDWAPIHWAASYGHVECVQLLIDAGADVNVRSDQGVTPMDLATQANQLVVVEMLKHAGATFTKP</sequence>
<feature type="repeat" description="ANK" evidence="2">
    <location>
        <begin position="571"/>
        <end position="603"/>
    </location>
</feature>
<evidence type="ECO:0000313" key="5">
    <source>
        <dbReference type="EMBL" id="KAF2812133.1"/>
    </source>
</evidence>
<dbReference type="PANTHER" id="PTHR10039">
    <property type="entry name" value="AMELOGENIN"/>
    <property type="match status" value="1"/>
</dbReference>
<evidence type="ECO:0008006" key="8">
    <source>
        <dbReference type="Google" id="ProtNLM"/>
    </source>
</evidence>
<feature type="non-terminal residue" evidence="5">
    <location>
        <position position="634"/>
    </location>
</feature>
<feature type="domain" description="GPI inositol-deacylase winged helix" evidence="3">
    <location>
        <begin position="316"/>
        <end position="394"/>
    </location>
</feature>
<gene>
    <name evidence="5 7" type="ORF">BDZ99DRAFT_383210</name>
</gene>
<feature type="domain" description="Nephrocystin 3-like N-terminal" evidence="4">
    <location>
        <begin position="40"/>
        <end position="203"/>
    </location>
</feature>
<dbReference type="InterPro" id="IPR002110">
    <property type="entry name" value="Ankyrin_rpt"/>
</dbReference>